<reference evidence="1 2" key="1">
    <citation type="submission" date="2015-01" db="EMBL/GenBank/DDBJ databases">
        <title>Genome of allotetraploid Gossypium barbadense reveals genomic plasticity and fiber elongation in cotton evolution.</title>
        <authorList>
            <person name="Chen X."/>
            <person name="Liu X."/>
            <person name="Zhao B."/>
            <person name="Zheng H."/>
            <person name="Hu Y."/>
            <person name="Lu G."/>
            <person name="Yang C."/>
            <person name="Chen J."/>
            <person name="Shan C."/>
            <person name="Zhang L."/>
            <person name="Zhou Y."/>
            <person name="Wang L."/>
            <person name="Guo W."/>
            <person name="Bai Y."/>
            <person name="Ruan J."/>
            <person name="Shangguan X."/>
            <person name="Mao Y."/>
            <person name="Jiang J."/>
            <person name="Zhu Y."/>
            <person name="Lei J."/>
            <person name="Kang H."/>
            <person name="Chen S."/>
            <person name="He X."/>
            <person name="Wang R."/>
            <person name="Wang Y."/>
            <person name="Chen J."/>
            <person name="Wang L."/>
            <person name="Yu S."/>
            <person name="Wang B."/>
            <person name="Wei J."/>
            <person name="Song S."/>
            <person name="Lu X."/>
            <person name="Gao Z."/>
            <person name="Gu W."/>
            <person name="Deng X."/>
            <person name="Ma D."/>
            <person name="Wang S."/>
            <person name="Liang W."/>
            <person name="Fang L."/>
            <person name="Cai C."/>
            <person name="Zhu X."/>
            <person name="Zhou B."/>
            <person name="Zhang Y."/>
            <person name="Chen Z."/>
            <person name="Xu S."/>
            <person name="Zhu R."/>
            <person name="Wang S."/>
            <person name="Zhang T."/>
            <person name="Zhao G."/>
        </authorList>
    </citation>
    <scope>NUCLEOTIDE SEQUENCE [LARGE SCALE GENOMIC DNA]</scope>
    <source>
        <strain evidence="2">cv. Xinhai21</strain>
        <tissue evidence="1">Leaf</tissue>
    </source>
</reference>
<gene>
    <name evidence="1" type="ORF">GOBAR_AA11047</name>
</gene>
<dbReference type="EMBL" id="KZ663839">
    <property type="protein sequence ID" value="PPS09606.1"/>
    <property type="molecule type" value="Genomic_DNA"/>
</dbReference>
<evidence type="ECO:0000313" key="1">
    <source>
        <dbReference type="EMBL" id="PPS09606.1"/>
    </source>
</evidence>
<name>A0A2P5Y252_GOSBA</name>
<evidence type="ECO:0000313" key="2">
    <source>
        <dbReference type="Proteomes" id="UP000239757"/>
    </source>
</evidence>
<sequence>MERNGDAVGGGQEGLVRVPQESNVVELGKIECQISRSAEIGTFGLRPDGKGAKGSVEGPVVEGWAHESRRFAEGAYHGGWLAQIWFRGYSLIMCAK</sequence>
<protein>
    <submittedName>
        <fullName evidence="1">Uncharacterized protein</fullName>
    </submittedName>
</protein>
<dbReference type="AlphaFoldDB" id="A0A2P5Y252"/>
<accession>A0A2P5Y252</accession>
<dbReference type="Proteomes" id="UP000239757">
    <property type="component" value="Unassembled WGS sequence"/>
</dbReference>
<proteinExistence type="predicted"/>
<organism evidence="1 2">
    <name type="scientific">Gossypium barbadense</name>
    <name type="common">Sea Island cotton</name>
    <name type="synonym">Hibiscus barbadensis</name>
    <dbReference type="NCBI Taxonomy" id="3634"/>
    <lineage>
        <taxon>Eukaryota</taxon>
        <taxon>Viridiplantae</taxon>
        <taxon>Streptophyta</taxon>
        <taxon>Embryophyta</taxon>
        <taxon>Tracheophyta</taxon>
        <taxon>Spermatophyta</taxon>
        <taxon>Magnoliopsida</taxon>
        <taxon>eudicotyledons</taxon>
        <taxon>Gunneridae</taxon>
        <taxon>Pentapetalae</taxon>
        <taxon>rosids</taxon>
        <taxon>malvids</taxon>
        <taxon>Malvales</taxon>
        <taxon>Malvaceae</taxon>
        <taxon>Malvoideae</taxon>
        <taxon>Gossypium</taxon>
    </lineage>
</organism>